<dbReference type="GO" id="GO:0005737">
    <property type="term" value="C:cytoplasm"/>
    <property type="evidence" value="ECO:0007669"/>
    <property type="project" value="InterPro"/>
</dbReference>
<feature type="binding site" evidence="2">
    <location>
        <position position="90"/>
    </location>
    <ligand>
        <name>L-histidine</name>
        <dbReference type="ChEBI" id="CHEBI:57595"/>
    </ligand>
</feature>
<dbReference type="InterPro" id="IPR045864">
    <property type="entry name" value="aa-tRNA-synth_II/BPL/LPL"/>
</dbReference>
<feature type="binding site" evidence="2">
    <location>
        <position position="101"/>
    </location>
    <ligand>
        <name>L-histidine</name>
        <dbReference type="ChEBI" id="CHEBI:57595"/>
    </ligand>
</feature>
<dbReference type="InterPro" id="IPR004516">
    <property type="entry name" value="HisRS/HisZ"/>
</dbReference>
<feature type="domain" description="Class II Histidinyl-tRNA synthetase (HisRS)-like catalytic core" evidence="3">
    <location>
        <begin position="8"/>
        <end position="169"/>
    </location>
</feature>
<dbReference type="PANTHER" id="PTHR43707">
    <property type="entry name" value="HISTIDYL-TRNA SYNTHETASE"/>
    <property type="match status" value="1"/>
</dbReference>
<proteinExistence type="predicted"/>
<dbReference type="AlphaFoldDB" id="A0A2V3U227"/>
<sequence length="378" mass="40157">MLELDQANALGALFARAGYSRVEPAVLQPVDVFLDLSGEDIRRHMFVTQDATGRELCLRPDYTIPVSRDYLASAEAGQQAAFSYLGPVFRLRAGTSGEFPQAGVESFGRGDQEAADAEIVALALEALASLGITQPVIRMGDVGLLTALLDKLDLAPPVRRRVLRAVVQGRLDGVLDGGDINGRNGQDHAGLLAAIEGQDPQAARAFVEDVMAIAGVTSVGGRSAGEIAERFLARASSRHARIDDGIRDILTRYLAISGDPDTAIGEIRSLTRDAGLNLDATLDQCEARTGFMAARGLDVGSFVFAADFARNLDYYTGLIFEAHDPSRPETKPIVGGGRYDGLLSHLGARAPIPAVGFAIWLDRLNGDASRSTSAGDRP</sequence>
<dbReference type="GO" id="GO:0000105">
    <property type="term" value="P:L-histidine biosynthetic process"/>
    <property type="evidence" value="ECO:0007669"/>
    <property type="project" value="UniProtKB-KW"/>
</dbReference>
<dbReference type="Gene3D" id="3.30.930.10">
    <property type="entry name" value="Bira Bifunctional Protein, Domain 2"/>
    <property type="match status" value="2"/>
</dbReference>
<organism evidence="4 5">
    <name type="scientific">Chelatococcus asaccharovorans</name>
    <dbReference type="NCBI Taxonomy" id="28210"/>
    <lineage>
        <taxon>Bacteria</taxon>
        <taxon>Pseudomonadati</taxon>
        <taxon>Pseudomonadota</taxon>
        <taxon>Alphaproteobacteria</taxon>
        <taxon>Hyphomicrobiales</taxon>
        <taxon>Chelatococcaceae</taxon>
        <taxon>Chelatococcus</taxon>
    </lineage>
</organism>
<dbReference type="GO" id="GO:0016757">
    <property type="term" value="F:glycosyltransferase activity"/>
    <property type="evidence" value="ECO:0007669"/>
    <property type="project" value="UniProtKB-KW"/>
</dbReference>
<feature type="binding site" evidence="2">
    <location>
        <begin position="314"/>
        <end position="315"/>
    </location>
    <ligand>
        <name>L-histidine</name>
        <dbReference type="ChEBI" id="CHEBI:57595"/>
    </ligand>
</feature>
<keyword evidence="4" id="KW-0328">Glycosyltransferase</keyword>
<dbReference type="InterPro" id="IPR041715">
    <property type="entry name" value="HisRS-like_core"/>
</dbReference>
<dbReference type="PIRSF" id="PIRSF001549">
    <property type="entry name" value="His-tRNA_synth"/>
    <property type="match status" value="1"/>
</dbReference>
<dbReference type="Proteomes" id="UP000248021">
    <property type="component" value="Unassembled WGS sequence"/>
</dbReference>
<feature type="binding site" evidence="2">
    <location>
        <begin position="61"/>
        <end position="63"/>
    </location>
    <ligand>
        <name>L-histidine</name>
        <dbReference type="ChEBI" id="CHEBI:57595"/>
    </ligand>
</feature>
<accession>A0A2V3U227</accession>
<evidence type="ECO:0000256" key="1">
    <source>
        <dbReference type="ARBA" id="ARBA00023102"/>
    </source>
</evidence>
<keyword evidence="1" id="KW-0028">Amino-acid biosynthesis</keyword>
<dbReference type="PANTHER" id="PTHR43707:SF1">
    <property type="entry name" value="HISTIDINE--TRNA LIGASE, MITOCHONDRIAL-RELATED"/>
    <property type="match status" value="1"/>
</dbReference>
<keyword evidence="4" id="KW-0808">Transferase</keyword>
<feature type="domain" description="Class II Histidinyl-tRNA synthetase (HisRS)-like catalytic core" evidence="3">
    <location>
        <begin position="240"/>
        <end position="364"/>
    </location>
</feature>
<comment type="caution">
    <text evidence="4">The sequence shown here is derived from an EMBL/GenBank/DDBJ whole genome shotgun (WGS) entry which is preliminary data.</text>
</comment>
<feature type="binding site" evidence="2">
    <location>
        <position position="105"/>
    </location>
    <ligand>
        <name>L-histidine</name>
        <dbReference type="ChEBI" id="CHEBI:57595"/>
    </ligand>
</feature>
<evidence type="ECO:0000259" key="3">
    <source>
        <dbReference type="Pfam" id="PF13393"/>
    </source>
</evidence>
<gene>
    <name evidence="4" type="ORF">C7450_108298</name>
</gene>
<evidence type="ECO:0000313" key="4">
    <source>
        <dbReference type="EMBL" id="PXW56546.1"/>
    </source>
</evidence>
<protein>
    <submittedName>
        <fullName evidence="4">ATP phosphoribosyltransferase regulatory subunit</fullName>
    </submittedName>
</protein>
<dbReference type="EMBL" id="QJJK01000008">
    <property type="protein sequence ID" value="PXW56546.1"/>
    <property type="molecule type" value="Genomic_DNA"/>
</dbReference>
<feature type="binding site" evidence="2">
    <location>
        <position position="310"/>
    </location>
    <ligand>
        <name>L-histidine</name>
        <dbReference type="ChEBI" id="CHEBI:57595"/>
    </ligand>
</feature>
<dbReference type="SUPFAM" id="SSF55681">
    <property type="entry name" value="Class II aaRS and biotin synthetases"/>
    <property type="match status" value="1"/>
</dbReference>
<dbReference type="NCBIfam" id="NF008953">
    <property type="entry name" value="PRK12295.1-6"/>
    <property type="match status" value="1"/>
</dbReference>
<evidence type="ECO:0000256" key="2">
    <source>
        <dbReference type="PIRSR" id="PIRSR001549-1"/>
    </source>
</evidence>
<keyword evidence="5" id="KW-1185">Reference proteome</keyword>
<reference evidence="4 5" key="1">
    <citation type="submission" date="2018-05" db="EMBL/GenBank/DDBJ databases">
        <title>Genomic Encyclopedia of Type Strains, Phase IV (KMG-IV): sequencing the most valuable type-strain genomes for metagenomic binning, comparative biology and taxonomic classification.</title>
        <authorList>
            <person name="Goeker M."/>
        </authorList>
    </citation>
    <scope>NUCLEOTIDE SEQUENCE [LARGE SCALE GENOMIC DNA]</scope>
    <source>
        <strain evidence="4 5">DSM 6462</strain>
    </source>
</reference>
<name>A0A2V3U227_9HYPH</name>
<dbReference type="Pfam" id="PF13393">
    <property type="entry name" value="tRNA-synt_His"/>
    <property type="match status" value="2"/>
</dbReference>
<keyword evidence="1" id="KW-0368">Histidine biosynthesis</keyword>
<evidence type="ECO:0000313" key="5">
    <source>
        <dbReference type="Proteomes" id="UP000248021"/>
    </source>
</evidence>
<dbReference type="GO" id="GO:0006427">
    <property type="term" value="P:histidyl-tRNA aminoacylation"/>
    <property type="evidence" value="ECO:0007669"/>
    <property type="project" value="TreeGrafter"/>
</dbReference>
<dbReference type="GO" id="GO:0004821">
    <property type="term" value="F:histidine-tRNA ligase activity"/>
    <property type="evidence" value="ECO:0007669"/>
    <property type="project" value="TreeGrafter"/>
</dbReference>